<dbReference type="InterPro" id="IPR005754">
    <property type="entry name" value="Sortase"/>
</dbReference>
<dbReference type="EMBL" id="WUEK01000014">
    <property type="protein sequence ID" value="MXG91746.1"/>
    <property type="molecule type" value="Genomic_DNA"/>
</dbReference>
<evidence type="ECO:0000256" key="2">
    <source>
        <dbReference type="SAM" id="MobiDB-lite"/>
    </source>
</evidence>
<feature type="transmembrane region" description="Helical" evidence="3">
    <location>
        <begin position="268"/>
        <end position="287"/>
    </location>
</feature>
<reference evidence="4 5" key="1">
    <citation type="submission" date="2019-12" db="EMBL/GenBank/DDBJ databases">
        <authorList>
            <person name="Kun Z."/>
        </authorList>
    </citation>
    <scope>NUCLEOTIDE SEQUENCE [LARGE SCALE GENOMIC DNA]</scope>
    <source>
        <strain evidence="4 5">YIM 123512</strain>
    </source>
</reference>
<keyword evidence="5" id="KW-1185">Reference proteome</keyword>
<feature type="compositionally biased region" description="Basic and acidic residues" evidence="2">
    <location>
        <begin position="1"/>
        <end position="11"/>
    </location>
</feature>
<protein>
    <submittedName>
        <fullName evidence="4">Sortase</fullName>
    </submittedName>
</protein>
<dbReference type="Pfam" id="PF04203">
    <property type="entry name" value="Sortase"/>
    <property type="match status" value="1"/>
</dbReference>
<evidence type="ECO:0000313" key="4">
    <source>
        <dbReference type="EMBL" id="MXG91746.1"/>
    </source>
</evidence>
<keyword evidence="3" id="KW-0472">Membrane</keyword>
<keyword evidence="3" id="KW-0812">Transmembrane</keyword>
<keyword evidence="3" id="KW-1133">Transmembrane helix</keyword>
<feature type="transmembrane region" description="Helical" evidence="3">
    <location>
        <begin position="49"/>
        <end position="74"/>
    </location>
</feature>
<sequence length="325" mass="33538">MTATIPDREGTEASVTAPQAPAPTPARRRRATPTPAPSLARPPRPGDDLWTVVSAGGAMVALVCLWVLAQVLFLSGLSQARSQDLLYSELRTSIAGDPNIVAPVGPTVPVGDPVALLSIPRLGVSQVVVEGTSSADTLAGPGHLRRTVLPGQTGTSVVMGRAATYGAPFAEIGELRPGDTIDVTMAQGSVTYEVVDVRRAGDPLPQPLPAGQSRLVLATATGSGPLAALTPGDVLYVDADAPKGFNPPSGLPTAVPESEQLMQNDPGVYPLLALHLALLLAVTLGIVAARQRWSAPLVWIVATPVALALAWSTTDVVMRLLPNVV</sequence>
<dbReference type="RefSeq" id="WP_160879666.1">
    <property type="nucleotide sequence ID" value="NZ_WUEK01000014.1"/>
</dbReference>
<name>A0A6L7F3E4_9ACTN</name>
<evidence type="ECO:0000256" key="3">
    <source>
        <dbReference type="SAM" id="Phobius"/>
    </source>
</evidence>
<dbReference type="AlphaFoldDB" id="A0A6L7F3E4"/>
<evidence type="ECO:0000256" key="1">
    <source>
        <dbReference type="ARBA" id="ARBA00022801"/>
    </source>
</evidence>
<organism evidence="4 5">
    <name type="scientific">Nocardioides flavescens</name>
    <dbReference type="NCBI Taxonomy" id="2691959"/>
    <lineage>
        <taxon>Bacteria</taxon>
        <taxon>Bacillati</taxon>
        <taxon>Actinomycetota</taxon>
        <taxon>Actinomycetes</taxon>
        <taxon>Propionibacteriales</taxon>
        <taxon>Nocardioidaceae</taxon>
        <taxon>Nocardioides</taxon>
    </lineage>
</organism>
<dbReference type="Gene3D" id="2.40.260.10">
    <property type="entry name" value="Sortase"/>
    <property type="match status" value="1"/>
</dbReference>
<keyword evidence="1" id="KW-0378">Hydrolase</keyword>
<dbReference type="InterPro" id="IPR023365">
    <property type="entry name" value="Sortase_dom-sf"/>
</dbReference>
<proteinExistence type="predicted"/>
<comment type="caution">
    <text evidence="4">The sequence shown here is derived from an EMBL/GenBank/DDBJ whole genome shotgun (WGS) entry which is preliminary data.</text>
</comment>
<dbReference type="SUPFAM" id="SSF63817">
    <property type="entry name" value="Sortase"/>
    <property type="match status" value="1"/>
</dbReference>
<dbReference type="GO" id="GO:0016787">
    <property type="term" value="F:hydrolase activity"/>
    <property type="evidence" value="ECO:0007669"/>
    <property type="project" value="UniProtKB-KW"/>
</dbReference>
<feature type="region of interest" description="Disordered" evidence="2">
    <location>
        <begin position="1"/>
        <end position="45"/>
    </location>
</feature>
<evidence type="ECO:0000313" key="5">
    <source>
        <dbReference type="Proteomes" id="UP000473325"/>
    </source>
</evidence>
<accession>A0A6L7F3E4</accession>
<feature type="compositionally biased region" description="Pro residues" evidence="2">
    <location>
        <begin position="34"/>
        <end position="43"/>
    </location>
</feature>
<gene>
    <name evidence="4" type="ORF">GRQ65_19575</name>
</gene>
<dbReference type="Proteomes" id="UP000473325">
    <property type="component" value="Unassembled WGS sequence"/>
</dbReference>
<feature type="transmembrane region" description="Helical" evidence="3">
    <location>
        <begin position="293"/>
        <end position="311"/>
    </location>
</feature>